<accession>A0A0C9Y0V4</accession>
<sequence>MSHHVPLPPTHIPPHPTASHHVPPPPHLVQRPTSPRLPAKPKNAAPAMKRSCRGGQNDDERPRRGGRGGESRPGIESAHSKVRMLVIDGNRHRRLPSIRRDLHPISSSLTTSTGQRPRTLPAAHHHGDTRRQRRGDATSPTAERALAASRPQPSSTPRRGDYMARQRSPPDVPRRLPVVKHALGAVHSSNDDDDDDTPHIPFIRTPTDDVM</sequence>
<feature type="compositionally biased region" description="Pro residues" evidence="1">
    <location>
        <begin position="1"/>
        <end position="27"/>
    </location>
</feature>
<keyword evidence="3" id="KW-1185">Reference proteome</keyword>
<dbReference type="EMBL" id="KN838603">
    <property type="protein sequence ID" value="KIK01703.1"/>
    <property type="molecule type" value="Genomic_DNA"/>
</dbReference>
<proteinExistence type="predicted"/>
<reference evidence="2 3" key="1">
    <citation type="submission" date="2014-04" db="EMBL/GenBank/DDBJ databases">
        <authorList>
            <consortium name="DOE Joint Genome Institute"/>
            <person name="Kuo A."/>
            <person name="Kohler A."/>
            <person name="Nagy L.G."/>
            <person name="Floudas D."/>
            <person name="Copeland A."/>
            <person name="Barry K.W."/>
            <person name="Cichocki N."/>
            <person name="Veneault-Fourrey C."/>
            <person name="LaButti K."/>
            <person name="Lindquist E.A."/>
            <person name="Lipzen A."/>
            <person name="Lundell T."/>
            <person name="Morin E."/>
            <person name="Murat C."/>
            <person name="Sun H."/>
            <person name="Tunlid A."/>
            <person name="Henrissat B."/>
            <person name="Grigoriev I.V."/>
            <person name="Hibbett D.S."/>
            <person name="Martin F."/>
            <person name="Nordberg H.P."/>
            <person name="Cantor M.N."/>
            <person name="Hua S.X."/>
        </authorList>
    </citation>
    <scope>NUCLEOTIDE SEQUENCE [LARGE SCALE GENOMIC DNA]</scope>
    <source>
        <strain evidence="2 3">LaAM-08-1</strain>
    </source>
</reference>
<evidence type="ECO:0000256" key="1">
    <source>
        <dbReference type="SAM" id="MobiDB-lite"/>
    </source>
</evidence>
<feature type="region of interest" description="Disordered" evidence="1">
    <location>
        <begin position="1"/>
        <end position="211"/>
    </location>
</feature>
<organism evidence="2 3">
    <name type="scientific">Laccaria amethystina LaAM-08-1</name>
    <dbReference type="NCBI Taxonomy" id="1095629"/>
    <lineage>
        <taxon>Eukaryota</taxon>
        <taxon>Fungi</taxon>
        <taxon>Dikarya</taxon>
        <taxon>Basidiomycota</taxon>
        <taxon>Agaricomycotina</taxon>
        <taxon>Agaricomycetes</taxon>
        <taxon>Agaricomycetidae</taxon>
        <taxon>Agaricales</taxon>
        <taxon>Agaricineae</taxon>
        <taxon>Hydnangiaceae</taxon>
        <taxon>Laccaria</taxon>
    </lineage>
</organism>
<evidence type="ECO:0000313" key="2">
    <source>
        <dbReference type="EMBL" id="KIK01703.1"/>
    </source>
</evidence>
<dbReference type="HOGENOM" id="CLU_1305050_0_0_1"/>
<feature type="compositionally biased region" description="Polar residues" evidence="1">
    <location>
        <begin position="105"/>
        <end position="116"/>
    </location>
</feature>
<feature type="compositionally biased region" description="Low complexity" evidence="1">
    <location>
        <begin position="40"/>
        <end position="49"/>
    </location>
</feature>
<dbReference type="AlphaFoldDB" id="A0A0C9Y0V4"/>
<protein>
    <submittedName>
        <fullName evidence="2">Uncharacterized protein</fullName>
    </submittedName>
</protein>
<evidence type="ECO:0000313" key="3">
    <source>
        <dbReference type="Proteomes" id="UP000054477"/>
    </source>
</evidence>
<gene>
    <name evidence="2" type="ORF">K443DRAFT_6752</name>
</gene>
<feature type="compositionally biased region" description="Basic and acidic residues" evidence="1">
    <location>
        <begin position="56"/>
        <end position="70"/>
    </location>
</feature>
<dbReference type="Proteomes" id="UP000054477">
    <property type="component" value="Unassembled WGS sequence"/>
</dbReference>
<feature type="compositionally biased region" description="Basic and acidic residues" evidence="1">
    <location>
        <begin position="125"/>
        <end position="136"/>
    </location>
</feature>
<reference evidence="3" key="2">
    <citation type="submission" date="2015-01" db="EMBL/GenBank/DDBJ databases">
        <title>Evolutionary Origins and Diversification of the Mycorrhizal Mutualists.</title>
        <authorList>
            <consortium name="DOE Joint Genome Institute"/>
            <consortium name="Mycorrhizal Genomics Consortium"/>
            <person name="Kohler A."/>
            <person name="Kuo A."/>
            <person name="Nagy L.G."/>
            <person name="Floudas D."/>
            <person name="Copeland A."/>
            <person name="Barry K.W."/>
            <person name="Cichocki N."/>
            <person name="Veneault-Fourrey C."/>
            <person name="LaButti K."/>
            <person name="Lindquist E.A."/>
            <person name="Lipzen A."/>
            <person name="Lundell T."/>
            <person name="Morin E."/>
            <person name="Murat C."/>
            <person name="Riley R."/>
            <person name="Ohm R."/>
            <person name="Sun H."/>
            <person name="Tunlid A."/>
            <person name="Henrissat B."/>
            <person name="Grigoriev I.V."/>
            <person name="Hibbett D.S."/>
            <person name="Martin F."/>
        </authorList>
    </citation>
    <scope>NUCLEOTIDE SEQUENCE [LARGE SCALE GENOMIC DNA]</scope>
    <source>
        <strain evidence="3">LaAM-08-1</strain>
    </source>
</reference>
<name>A0A0C9Y0V4_9AGAR</name>